<accession>A0A346NID2</accession>
<sequence>MRRFILCLMLLAPHAAYSAQNVIVVTLDGVRWQEVYRGLDTRLISSDNVTNKAQLLADFDAPDNQQKARKLMPFVWQTMATEGVLLGNQDVGSTMQVSNNWYISYPGYNELITGRADNRIDSNTPRANPNISFFEWLQQRPGFAQPFGVFASWDVFPAIFNRARSGLHINAGFTPGSLDTPAEALLNTLQQQIPSPWEHVRLDAFTYHYALQYLRTNQPRLLYIGLGESDDFAHDGNYEQYIRSIHRSDALLKALWQSIQSLPGYHNQTALLVTTDHGRGATLEDWQHHSSRQAIAKQAPELLPSAPQGITGSQYIWLAAIGKDIASGGVVKGPGKPATLAQVAATVLQLLGQQPSEYHSDIAPPMQSVLATTLQEPTQ</sequence>
<dbReference type="Pfam" id="PF01676">
    <property type="entry name" value="Metalloenzyme"/>
    <property type="match status" value="1"/>
</dbReference>
<dbReference type="Gene3D" id="3.40.720.10">
    <property type="entry name" value="Alkaline Phosphatase, subunit A"/>
    <property type="match status" value="1"/>
</dbReference>
<feature type="signal peptide" evidence="1">
    <location>
        <begin position="1"/>
        <end position="18"/>
    </location>
</feature>
<proteinExistence type="predicted"/>
<feature type="chain" id="PRO_5016617202" evidence="1">
    <location>
        <begin position="19"/>
        <end position="379"/>
    </location>
</feature>
<dbReference type="AlphaFoldDB" id="A0A346NID2"/>
<protein>
    <submittedName>
        <fullName evidence="3">Phosphoglyceromutase</fullName>
    </submittedName>
</protein>
<dbReference type="GO" id="GO:0003824">
    <property type="term" value="F:catalytic activity"/>
    <property type="evidence" value="ECO:0007669"/>
    <property type="project" value="InterPro"/>
</dbReference>
<evidence type="ECO:0000259" key="2">
    <source>
        <dbReference type="Pfam" id="PF01676"/>
    </source>
</evidence>
<dbReference type="InterPro" id="IPR017850">
    <property type="entry name" value="Alkaline_phosphatase_core_sf"/>
</dbReference>
<dbReference type="SUPFAM" id="SSF53649">
    <property type="entry name" value="Alkaline phosphatase-like"/>
    <property type="match status" value="1"/>
</dbReference>
<evidence type="ECO:0000256" key="1">
    <source>
        <dbReference type="SAM" id="SignalP"/>
    </source>
</evidence>
<dbReference type="GO" id="GO:0046872">
    <property type="term" value="F:metal ion binding"/>
    <property type="evidence" value="ECO:0007669"/>
    <property type="project" value="InterPro"/>
</dbReference>
<dbReference type="KEGG" id="salm:D0Y50_02235"/>
<evidence type="ECO:0000313" key="4">
    <source>
        <dbReference type="Proteomes" id="UP000262073"/>
    </source>
</evidence>
<organism evidence="3 4">
    <name type="scientific">Salinimonas sediminis</name>
    <dbReference type="NCBI Taxonomy" id="2303538"/>
    <lineage>
        <taxon>Bacteria</taxon>
        <taxon>Pseudomonadati</taxon>
        <taxon>Pseudomonadota</taxon>
        <taxon>Gammaproteobacteria</taxon>
        <taxon>Alteromonadales</taxon>
        <taxon>Alteromonadaceae</taxon>
        <taxon>Alteromonas/Salinimonas group</taxon>
        <taxon>Salinimonas</taxon>
    </lineage>
</organism>
<keyword evidence="4" id="KW-1185">Reference proteome</keyword>
<gene>
    <name evidence="3" type="ORF">D0Y50_02235</name>
</gene>
<evidence type="ECO:0000313" key="3">
    <source>
        <dbReference type="EMBL" id="AXR05289.1"/>
    </source>
</evidence>
<name>A0A346NID2_9ALTE</name>
<dbReference type="InterPro" id="IPR006124">
    <property type="entry name" value="Metalloenzyme"/>
</dbReference>
<reference evidence="3 4" key="1">
    <citation type="submission" date="2018-08" db="EMBL/GenBank/DDBJ databases">
        <title>Salinimonas sediminis sp. nov., a piezophilic bacterium isolated from a deep-sea sediment sample from the New Britain Trench.</title>
        <authorList>
            <person name="Cao J."/>
        </authorList>
    </citation>
    <scope>NUCLEOTIDE SEQUENCE [LARGE SCALE GENOMIC DNA]</scope>
    <source>
        <strain evidence="3 4">N102</strain>
    </source>
</reference>
<dbReference type="OrthoDB" id="9791578at2"/>
<feature type="domain" description="Metalloenzyme" evidence="2">
    <location>
        <begin position="216"/>
        <end position="352"/>
    </location>
</feature>
<dbReference type="Proteomes" id="UP000262073">
    <property type="component" value="Chromosome"/>
</dbReference>
<dbReference type="EMBL" id="CP031769">
    <property type="protein sequence ID" value="AXR05289.1"/>
    <property type="molecule type" value="Genomic_DNA"/>
</dbReference>
<dbReference type="RefSeq" id="WP_108565596.1">
    <property type="nucleotide sequence ID" value="NZ_CP031769.1"/>
</dbReference>
<keyword evidence="1" id="KW-0732">Signal</keyword>